<gene>
    <name evidence="2" type="ORF">EDEG_03066</name>
</gene>
<feature type="transmembrane region" description="Helical" evidence="1">
    <location>
        <begin position="67"/>
        <end position="85"/>
    </location>
</feature>
<comment type="caution">
    <text evidence="2">The sequence shown here is derived from an EMBL/GenBank/DDBJ whole genome shotgun (WGS) entry which is preliminary data.</text>
</comment>
<sequence>MDFLNILNGVILTASTVCIYFANKEYRKLKLSVCILSLAGNLIRIPVMAYFKKKSNTSLRNFTNFKIYLLAAIYEVQMLLVVNYVGVLQPIYNFCCIQTKFFFLFFLQLLVLKKGFKIIQCTGIFLVLVGLLITIIEQKGSALKKPPKDILAAAVGLISSAFCSSLATVFFEKYIKPTVTDFKQYMFVYSSSSAMVSMVFVSSEFLIRKDLSLTACFSTKFMYITAFLSCLNVLLISYMSIKILPFERTLYLQLISLISNIISEFISEKKVPSFLKFLGLFVVNCGVFLYDYENVKKFFENIFSKYKNENITSNHENMSQNIKFCDDKNCCTKISVNESVYKNAQNDVRNEKAKDKKKFNNCK</sequence>
<dbReference type="AlphaFoldDB" id="J9DMD1"/>
<feature type="transmembrane region" description="Helical" evidence="1">
    <location>
        <begin position="182"/>
        <end position="201"/>
    </location>
</feature>
<protein>
    <recommendedName>
        <fullName evidence="4">EamA domain-containing protein</fullName>
    </recommendedName>
</protein>
<feature type="transmembrane region" description="Helical" evidence="1">
    <location>
        <begin position="29"/>
        <end position="47"/>
    </location>
</feature>
<dbReference type="VEuPathDB" id="MicrosporidiaDB:EDEG_03066"/>
<name>J9DMD1_EDHAE</name>
<feature type="transmembrane region" description="Helical" evidence="1">
    <location>
        <begin position="221"/>
        <end position="238"/>
    </location>
</feature>
<dbReference type="OMA" id="TWMQVSQ"/>
<accession>J9DMD1</accession>
<reference evidence="3" key="2">
    <citation type="submission" date="2015-07" db="EMBL/GenBank/DDBJ databases">
        <title>Contrasting host-pathogen interactions and genome evolution in two generalist and specialist microsporidian pathogens of mosquitoes.</title>
        <authorList>
            <consortium name="The Broad Institute Genomics Platform"/>
            <consortium name="The Broad Institute Genome Sequencing Center for Infectious Disease"/>
            <person name="Cuomo C.A."/>
            <person name="Sanscrainte N.D."/>
            <person name="Goldberg J.M."/>
            <person name="Heiman D."/>
            <person name="Young S."/>
            <person name="Zeng Q."/>
            <person name="Becnel J.J."/>
            <person name="Birren B.W."/>
        </authorList>
    </citation>
    <scope>NUCLEOTIDE SEQUENCE [LARGE SCALE GENOMIC DNA]</scope>
    <source>
        <strain evidence="3">USNM 41457</strain>
    </source>
</reference>
<keyword evidence="1" id="KW-0472">Membrane</keyword>
<dbReference type="InParanoid" id="J9DMD1"/>
<reference evidence="2 3" key="1">
    <citation type="submission" date="2011-08" db="EMBL/GenBank/DDBJ databases">
        <authorList>
            <person name="Liu Z.J."/>
            <person name="Shi F.L."/>
            <person name="Lu J.Q."/>
            <person name="Li M."/>
            <person name="Wang Z.L."/>
        </authorList>
    </citation>
    <scope>NUCLEOTIDE SEQUENCE [LARGE SCALE GENOMIC DNA]</scope>
    <source>
        <strain evidence="2 3">USNM 41457</strain>
    </source>
</reference>
<feature type="transmembrane region" description="Helical" evidence="1">
    <location>
        <begin position="7"/>
        <end position="23"/>
    </location>
</feature>
<dbReference type="Proteomes" id="UP000003163">
    <property type="component" value="Unassembled WGS sequence"/>
</dbReference>
<organism evidence="2 3">
    <name type="scientific">Edhazardia aedis (strain USNM 41457)</name>
    <name type="common">Microsporidian parasite</name>
    <dbReference type="NCBI Taxonomy" id="1003232"/>
    <lineage>
        <taxon>Eukaryota</taxon>
        <taxon>Fungi</taxon>
        <taxon>Fungi incertae sedis</taxon>
        <taxon>Microsporidia</taxon>
        <taxon>Edhazardia</taxon>
    </lineage>
</organism>
<keyword evidence="3" id="KW-1185">Reference proteome</keyword>
<evidence type="ECO:0008006" key="4">
    <source>
        <dbReference type="Google" id="ProtNLM"/>
    </source>
</evidence>
<evidence type="ECO:0000313" key="2">
    <source>
        <dbReference type="EMBL" id="EJW02527.1"/>
    </source>
</evidence>
<proteinExistence type="predicted"/>
<evidence type="ECO:0000313" key="3">
    <source>
        <dbReference type="Proteomes" id="UP000003163"/>
    </source>
</evidence>
<keyword evidence="1" id="KW-0812">Transmembrane</keyword>
<dbReference type="HOGENOM" id="CLU_762968_0_0_1"/>
<dbReference type="EMBL" id="AFBI03000067">
    <property type="protein sequence ID" value="EJW02527.1"/>
    <property type="molecule type" value="Genomic_DNA"/>
</dbReference>
<feature type="transmembrane region" description="Helical" evidence="1">
    <location>
        <begin position="118"/>
        <end position="138"/>
    </location>
</feature>
<evidence type="ECO:0000256" key="1">
    <source>
        <dbReference type="SAM" id="Phobius"/>
    </source>
</evidence>
<feature type="transmembrane region" description="Helical" evidence="1">
    <location>
        <begin position="150"/>
        <end position="170"/>
    </location>
</feature>
<keyword evidence="1" id="KW-1133">Transmembrane helix</keyword>